<keyword evidence="2" id="KW-1185">Reference proteome</keyword>
<evidence type="ECO:0000313" key="2">
    <source>
        <dbReference type="Proteomes" id="UP000801492"/>
    </source>
</evidence>
<reference evidence="1" key="1">
    <citation type="submission" date="2019-08" db="EMBL/GenBank/DDBJ databases">
        <title>The genome of the North American firefly Photinus pyralis.</title>
        <authorList>
            <consortium name="Photinus pyralis genome working group"/>
            <person name="Fallon T.R."/>
            <person name="Sander Lower S.E."/>
            <person name="Weng J.-K."/>
        </authorList>
    </citation>
    <scope>NUCLEOTIDE SEQUENCE</scope>
    <source>
        <strain evidence="1">TRF0915ILg1</strain>
        <tissue evidence="1">Whole body</tissue>
    </source>
</reference>
<gene>
    <name evidence="1" type="ORF">ILUMI_18810</name>
</gene>
<name>A0A8K0CHA7_IGNLU</name>
<evidence type="ECO:0000313" key="1">
    <source>
        <dbReference type="EMBL" id="KAF2887363.1"/>
    </source>
</evidence>
<organism evidence="1 2">
    <name type="scientific">Ignelater luminosus</name>
    <name type="common">Cucubano</name>
    <name type="synonym">Pyrophorus luminosus</name>
    <dbReference type="NCBI Taxonomy" id="2038154"/>
    <lineage>
        <taxon>Eukaryota</taxon>
        <taxon>Metazoa</taxon>
        <taxon>Ecdysozoa</taxon>
        <taxon>Arthropoda</taxon>
        <taxon>Hexapoda</taxon>
        <taxon>Insecta</taxon>
        <taxon>Pterygota</taxon>
        <taxon>Neoptera</taxon>
        <taxon>Endopterygota</taxon>
        <taxon>Coleoptera</taxon>
        <taxon>Polyphaga</taxon>
        <taxon>Elateriformia</taxon>
        <taxon>Elateroidea</taxon>
        <taxon>Elateridae</taxon>
        <taxon>Agrypninae</taxon>
        <taxon>Pyrophorini</taxon>
        <taxon>Ignelater</taxon>
    </lineage>
</organism>
<dbReference type="AlphaFoldDB" id="A0A8K0CHA7"/>
<dbReference type="EMBL" id="VTPC01083877">
    <property type="protein sequence ID" value="KAF2887363.1"/>
    <property type="molecule type" value="Genomic_DNA"/>
</dbReference>
<protein>
    <submittedName>
        <fullName evidence="1">Uncharacterized protein</fullName>
    </submittedName>
</protein>
<sequence length="113" mass="13018">MFLYDKLREIASKVSFSYGIIIALSGAIHIADVCVNAFYVIETVSFIDLFEIKRRRCKVGRRCAFGHLTGTEVTVFWEQFYKHCGNSIYLQAQAIKRTVHKALLKIQDKQLID</sequence>
<accession>A0A8K0CHA7</accession>
<dbReference type="Proteomes" id="UP000801492">
    <property type="component" value="Unassembled WGS sequence"/>
</dbReference>
<proteinExistence type="predicted"/>
<comment type="caution">
    <text evidence="1">The sequence shown here is derived from an EMBL/GenBank/DDBJ whole genome shotgun (WGS) entry which is preliminary data.</text>
</comment>
<feature type="non-terminal residue" evidence="1">
    <location>
        <position position="113"/>
    </location>
</feature>